<evidence type="ECO:0000259" key="2">
    <source>
        <dbReference type="Pfam" id="PF01757"/>
    </source>
</evidence>
<feature type="transmembrane region" description="Helical" evidence="1">
    <location>
        <begin position="120"/>
        <end position="142"/>
    </location>
</feature>
<sequence>MIWSLQILRFVAALLVVYVHSAEIAAVATGSNGLLPQDVQLVGRAGVDIFFVISGVIITRIAAGLSWRGFAWRRWRRIVPIYFLVCIPTLLIAAKTGFGWRSVVATFLFWPATDVMTEPLLPVAWTLCFEMLFYAAATLVLWNRRSIYVLIGLYGAAMLLRPLGPVFQFLGNPIILEFLMGVAIANAPMRWVGLLGIPLGAVALVMAGPLGIAPGGGTLDFLIGTDGFRRVLVYGLPAALIVYGTMQIKAKPGIWTEQGDASYSLYLTHTLIASAMLPLWMAYPIEPDLIILVTTAACVLFGWRIHIRFEKPLLAMFNRFVVTDPVVTARS</sequence>
<feature type="domain" description="Acyltransferase 3" evidence="2">
    <location>
        <begin position="3"/>
        <end position="300"/>
    </location>
</feature>
<dbReference type="PANTHER" id="PTHR23028">
    <property type="entry name" value="ACETYLTRANSFERASE"/>
    <property type="match status" value="1"/>
</dbReference>
<feature type="transmembrane region" description="Helical" evidence="1">
    <location>
        <begin position="169"/>
        <end position="185"/>
    </location>
</feature>
<dbReference type="GO" id="GO:0000271">
    <property type="term" value="P:polysaccharide biosynthetic process"/>
    <property type="evidence" value="ECO:0007669"/>
    <property type="project" value="TreeGrafter"/>
</dbReference>
<keyword evidence="1" id="KW-0472">Membrane</keyword>
<feature type="transmembrane region" description="Helical" evidence="1">
    <location>
        <begin position="232"/>
        <end position="250"/>
    </location>
</feature>
<feature type="transmembrane region" description="Helical" evidence="1">
    <location>
        <begin position="45"/>
        <end position="67"/>
    </location>
</feature>
<feature type="transmembrane region" description="Helical" evidence="1">
    <location>
        <begin position="289"/>
        <end position="307"/>
    </location>
</feature>
<evidence type="ECO:0000256" key="1">
    <source>
        <dbReference type="SAM" id="Phobius"/>
    </source>
</evidence>
<keyword evidence="1" id="KW-0812">Transmembrane</keyword>
<dbReference type="EMBL" id="CP050296">
    <property type="protein sequence ID" value="QND61329.1"/>
    <property type="molecule type" value="Genomic_DNA"/>
</dbReference>
<evidence type="ECO:0000313" key="3">
    <source>
        <dbReference type="EMBL" id="QND61329.1"/>
    </source>
</evidence>
<reference evidence="4" key="1">
    <citation type="journal article" date="2020" name="Mol. Plant Microbe">
        <title>Rhizobial microsymbionts of the narrowly endemic Oxytropis species growing in Kamchatka are characterized by significant genetic diversity and possess a set of genes that are associated with T3SS and T6SS secretion systems and can affect the development of symbiosis.</title>
        <authorList>
            <person name="Safronova V."/>
            <person name="Guro P."/>
            <person name="Sazanova A."/>
            <person name="Kuznetsova I."/>
            <person name="Belimov A."/>
            <person name="Yakubov V."/>
            <person name="Chirak E."/>
            <person name="Afonin A."/>
            <person name="Gogolev Y."/>
            <person name="Andronov E."/>
            <person name="Tikhonovich I."/>
        </authorList>
    </citation>
    <scope>NUCLEOTIDE SEQUENCE [LARGE SCALE GENOMIC DNA]</scope>
    <source>
        <strain evidence="4">583</strain>
    </source>
</reference>
<keyword evidence="3" id="KW-0012">Acyltransferase</keyword>
<protein>
    <submittedName>
        <fullName evidence="3">Acyltransferase</fullName>
    </submittedName>
</protein>
<dbReference type="Pfam" id="PF01757">
    <property type="entry name" value="Acyl_transf_3"/>
    <property type="match status" value="1"/>
</dbReference>
<feature type="transmembrane region" description="Helical" evidence="1">
    <location>
        <begin position="192"/>
        <end position="212"/>
    </location>
</feature>
<dbReference type="InterPro" id="IPR002656">
    <property type="entry name" value="Acyl_transf_3_dom"/>
</dbReference>
<dbReference type="AlphaFoldDB" id="A0A7G6T3J7"/>
<accession>A0A7G6T3J7</accession>
<dbReference type="PANTHER" id="PTHR23028:SF131">
    <property type="entry name" value="BLR2367 PROTEIN"/>
    <property type="match status" value="1"/>
</dbReference>
<dbReference type="Proteomes" id="UP000515465">
    <property type="component" value="Chromosome"/>
</dbReference>
<organism evidence="3 4">
    <name type="scientific">Mesorhizobium huakuii</name>
    <dbReference type="NCBI Taxonomy" id="28104"/>
    <lineage>
        <taxon>Bacteria</taxon>
        <taxon>Pseudomonadati</taxon>
        <taxon>Pseudomonadota</taxon>
        <taxon>Alphaproteobacteria</taxon>
        <taxon>Hyphomicrobiales</taxon>
        <taxon>Phyllobacteriaceae</taxon>
        <taxon>Mesorhizobium</taxon>
    </lineage>
</organism>
<evidence type="ECO:0000313" key="4">
    <source>
        <dbReference type="Proteomes" id="UP000515465"/>
    </source>
</evidence>
<dbReference type="GO" id="GO:0016020">
    <property type="term" value="C:membrane"/>
    <property type="evidence" value="ECO:0007669"/>
    <property type="project" value="TreeGrafter"/>
</dbReference>
<dbReference type="GO" id="GO:0016747">
    <property type="term" value="F:acyltransferase activity, transferring groups other than amino-acyl groups"/>
    <property type="evidence" value="ECO:0007669"/>
    <property type="project" value="InterPro"/>
</dbReference>
<keyword evidence="3" id="KW-0808">Transferase</keyword>
<name>A0A7G6T3J7_9HYPH</name>
<feature type="transmembrane region" description="Helical" evidence="1">
    <location>
        <begin position="262"/>
        <end position="283"/>
    </location>
</feature>
<dbReference type="InterPro" id="IPR050879">
    <property type="entry name" value="Acyltransferase_3"/>
</dbReference>
<keyword evidence="1" id="KW-1133">Transmembrane helix</keyword>
<feature type="transmembrane region" description="Helical" evidence="1">
    <location>
        <begin position="147"/>
        <end position="163"/>
    </location>
</feature>
<proteinExistence type="predicted"/>
<gene>
    <name evidence="3" type="ORF">HB778_20175</name>
</gene>
<feature type="transmembrane region" description="Helical" evidence="1">
    <location>
        <begin position="79"/>
        <end position="100"/>
    </location>
</feature>